<feature type="non-terminal residue" evidence="6">
    <location>
        <position position="1"/>
    </location>
</feature>
<evidence type="ECO:0000259" key="5">
    <source>
        <dbReference type="PROSITE" id="PS50853"/>
    </source>
</evidence>
<dbReference type="SUPFAM" id="SSF49265">
    <property type="entry name" value="Fibronectin type III"/>
    <property type="match status" value="1"/>
</dbReference>
<sequence length="133" mass="13056">NRNGNKEGTDTTTSYTDTGLTAATAYQYTASAYDAAGNTSPSSAPVTGTTSGGGGGDTTPPSTPAGLTVTGTTAGSVSLSWSAATDNVAVTGYNVYRNGTKVGTATTTSYTDTGLTAATAYQYTVSAYDAAGN</sequence>
<evidence type="ECO:0000256" key="3">
    <source>
        <dbReference type="ARBA" id="ARBA00023326"/>
    </source>
</evidence>
<dbReference type="InterPro" id="IPR013783">
    <property type="entry name" value="Ig-like_fold"/>
</dbReference>
<dbReference type="Proteomes" id="UP000248039">
    <property type="component" value="Unassembled WGS sequence"/>
</dbReference>
<dbReference type="InterPro" id="IPR003961">
    <property type="entry name" value="FN3_dom"/>
</dbReference>
<proteinExistence type="predicted"/>
<gene>
    <name evidence="6" type="ORF">C7C46_30805</name>
</gene>
<comment type="caution">
    <text evidence="6">The sequence shown here is derived from an EMBL/GenBank/DDBJ whole genome shotgun (WGS) entry which is preliminary data.</text>
</comment>
<feature type="domain" description="Fibronectin type-III" evidence="5">
    <location>
        <begin position="63"/>
        <end position="133"/>
    </location>
</feature>
<dbReference type="OrthoDB" id="4320050at2"/>
<dbReference type="InterPro" id="IPR050964">
    <property type="entry name" value="Striated_Muscle_Regulatory"/>
</dbReference>
<evidence type="ECO:0000256" key="2">
    <source>
        <dbReference type="ARBA" id="ARBA00023295"/>
    </source>
</evidence>
<keyword evidence="7" id="KW-1185">Reference proteome</keyword>
<keyword evidence="3" id="KW-0119">Carbohydrate metabolism</keyword>
<dbReference type="CDD" id="cd00063">
    <property type="entry name" value="FN3"/>
    <property type="match status" value="1"/>
</dbReference>
<evidence type="ECO:0000256" key="4">
    <source>
        <dbReference type="SAM" id="MobiDB-lite"/>
    </source>
</evidence>
<evidence type="ECO:0000313" key="6">
    <source>
        <dbReference type="EMBL" id="PYC66999.1"/>
    </source>
</evidence>
<dbReference type="RefSeq" id="WP_146259275.1">
    <property type="nucleotide sequence ID" value="NZ_PYBW01000156.1"/>
</dbReference>
<dbReference type="Pfam" id="PF00041">
    <property type="entry name" value="fn3"/>
    <property type="match status" value="1"/>
</dbReference>
<keyword evidence="6" id="KW-0378">Hydrolase</keyword>
<dbReference type="AlphaFoldDB" id="A0A2V4NHJ9"/>
<accession>A0A2V4NHJ9</accession>
<reference evidence="6 7" key="1">
    <citation type="submission" date="2018-03" db="EMBL/GenBank/DDBJ databases">
        <title>Bioinformatic expansion and discovery of thiopeptide antibiotics.</title>
        <authorList>
            <person name="Schwalen C.J."/>
            <person name="Hudson G.A."/>
            <person name="Mitchell D.A."/>
        </authorList>
    </citation>
    <scope>NUCLEOTIDE SEQUENCE [LARGE SCALE GENOMIC DNA]</scope>
    <source>
        <strain evidence="6 7">ATCC 21389</strain>
    </source>
</reference>
<feature type="compositionally biased region" description="Low complexity" evidence="4">
    <location>
        <begin position="35"/>
        <end position="49"/>
    </location>
</feature>
<dbReference type="PANTHER" id="PTHR13817">
    <property type="entry name" value="TITIN"/>
    <property type="match status" value="1"/>
</dbReference>
<dbReference type="PRINTS" id="PR00014">
    <property type="entry name" value="FNTYPEIII"/>
</dbReference>
<dbReference type="PROSITE" id="PS50853">
    <property type="entry name" value="FN3"/>
    <property type="match status" value="2"/>
</dbReference>
<dbReference type="EMBL" id="PYBW01000156">
    <property type="protein sequence ID" value="PYC66999.1"/>
    <property type="molecule type" value="Genomic_DNA"/>
</dbReference>
<keyword evidence="2" id="KW-0326">Glycosidase</keyword>
<name>A0A2V4NHJ9_9ACTN</name>
<protein>
    <submittedName>
        <fullName evidence="6">Glycoside hydrolase</fullName>
    </submittedName>
</protein>
<keyword evidence="1" id="KW-0677">Repeat</keyword>
<dbReference type="InterPro" id="IPR036116">
    <property type="entry name" value="FN3_sf"/>
</dbReference>
<organism evidence="6 7">
    <name type="scientific">Streptomyces tateyamensis</name>
    <dbReference type="NCBI Taxonomy" id="565073"/>
    <lineage>
        <taxon>Bacteria</taxon>
        <taxon>Bacillati</taxon>
        <taxon>Actinomycetota</taxon>
        <taxon>Actinomycetes</taxon>
        <taxon>Kitasatosporales</taxon>
        <taxon>Streptomycetaceae</taxon>
        <taxon>Streptomyces</taxon>
    </lineage>
</organism>
<keyword evidence="3" id="KW-0624">Polysaccharide degradation</keyword>
<feature type="domain" description="Fibronectin type-III" evidence="5">
    <location>
        <begin position="1"/>
        <end position="53"/>
    </location>
</feature>
<dbReference type="PANTHER" id="PTHR13817:SF73">
    <property type="entry name" value="FIBRONECTIN TYPE-III DOMAIN-CONTAINING PROTEIN"/>
    <property type="match status" value="1"/>
</dbReference>
<dbReference type="Gene3D" id="2.60.40.10">
    <property type="entry name" value="Immunoglobulins"/>
    <property type="match status" value="2"/>
</dbReference>
<dbReference type="SMART" id="SM00060">
    <property type="entry name" value="FN3"/>
    <property type="match status" value="1"/>
</dbReference>
<evidence type="ECO:0000313" key="7">
    <source>
        <dbReference type="Proteomes" id="UP000248039"/>
    </source>
</evidence>
<feature type="region of interest" description="Disordered" evidence="4">
    <location>
        <begin position="35"/>
        <end position="71"/>
    </location>
</feature>
<evidence type="ECO:0000256" key="1">
    <source>
        <dbReference type="ARBA" id="ARBA00022737"/>
    </source>
</evidence>
<feature type="non-terminal residue" evidence="6">
    <location>
        <position position="133"/>
    </location>
</feature>
<dbReference type="GO" id="GO:0000272">
    <property type="term" value="P:polysaccharide catabolic process"/>
    <property type="evidence" value="ECO:0007669"/>
    <property type="project" value="UniProtKB-KW"/>
</dbReference>
<dbReference type="GO" id="GO:0016798">
    <property type="term" value="F:hydrolase activity, acting on glycosyl bonds"/>
    <property type="evidence" value="ECO:0007669"/>
    <property type="project" value="UniProtKB-KW"/>
</dbReference>